<organism evidence="1 2">
    <name type="scientific">Pluteus cervinus</name>
    <dbReference type="NCBI Taxonomy" id="181527"/>
    <lineage>
        <taxon>Eukaryota</taxon>
        <taxon>Fungi</taxon>
        <taxon>Dikarya</taxon>
        <taxon>Basidiomycota</taxon>
        <taxon>Agaricomycotina</taxon>
        <taxon>Agaricomycetes</taxon>
        <taxon>Agaricomycetidae</taxon>
        <taxon>Agaricales</taxon>
        <taxon>Pluteineae</taxon>
        <taxon>Pluteaceae</taxon>
        <taxon>Pluteus</taxon>
    </lineage>
</organism>
<protein>
    <submittedName>
        <fullName evidence="1">Uncharacterized protein</fullName>
    </submittedName>
</protein>
<gene>
    <name evidence="1" type="ORF">BDN72DRAFT_722460</name>
</gene>
<name>A0ACD3A4P8_9AGAR</name>
<reference evidence="1 2" key="1">
    <citation type="journal article" date="2019" name="Nat. Ecol. Evol.">
        <title>Megaphylogeny resolves global patterns of mushroom evolution.</title>
        <authorList>
            <person name="Varga T."/>
            <person name="Krizsan K."/>
            <person name="Foldi C."/>
            <person name="Dima B."/>
            <person name="Sanchez-Garcia M."/>
            <person name="Sanchez-Ramirez S."/>
            <person name="Szollosi G.J."/>
            <person name="Szarkandi J.G."/>
            <person name="Papp V."/>
            <person name="Albert L."/>
            <person name="Andreopoulos W."/>
            <person name="Angelini C."/>
            <person name="Antonin V."/>
            <person name="Barry K.W."/>
            <person name="Bougher N.L."/>
            <person name="Buchanan P."/>
            <person name="Buyck B."/>
            <person name="Bense V."/>
            <person name="Catcheside P."/>
            <person name="Chovatia M."/>
            <person name="Cooper J."/>
            <person name="Damon W."/>
            <person name="Desjardin D."/>
            <person name="Finy P."/>
            <person name="Geml J."/>
            <person name="Haridas S."/>
            <person name="Hughes K."/>
            <person name="Justo A."/>
            <person name="Karasinski D."/>
            <person name="Kautmanova I."/>
            <person name="Kiss B."/>
            <person name="Kocsube S."/>
            <person name="Kotiranta H."/>
            <person name="LaButti K.M."/>
            <person name="Lechner B.E."/>
            <person name="Liimatainen K."/>
            <person name="Lipzen A."/>
            <person name="Lukacs Z."/>
            <person name="Mihaltcheva S."/>
            <person name="Morgado L.N."/>
            <person name="Niskanen T."/>
            <person name="Noordeloos M.E."/>
            <person name="Ohm R.A."/>
            <person name="Ortiz-Santana B."/>
            <person name="Ovrebo C."/>
            <person name="Racz N."/>
            <person name="Riley R."/>
            <person name="Savchenko A."/>
            <person name="Shiryaev A."/>
            <person name="Soop K."/>
            <person name="Spirin V."/>
            <person name="Szebenyi C."/>
            <person name="Tomsovsky M."/>
            <person name="Tulloss R.E."/>
            <person name="Uehling J."/>
            <person name="Grigoriev I.V."/>
            <person name="Vagvolgyi C."/>
            <person name="Papp T."/>
            <person name="Martin F.M."/>
            <person name="Miettinen O."/>
            <person name="Hibbett D.S."/>
            <person name="Nagy L.G."/>
        </authorList>
    </citation>
    <scope>NUCLEOTIDE SEQUENCE [LARGE SCALE GENOMIC DNA]</scope>
    <source>
        <strain evidence="1 2">NL-1719</strain>
    </source>
</reference>
<evidence type="ECO:0000313" key="2">
    <source>
        <dbReference type="Proteomes" id="UP000308600"/>
    </source>
</evidence>
<evidence type="ECO:0000313" key="1">
    <source>
        <dbReference type="EMBL" id="TFK60567.1"/>
    </source>
</evidence>
<dbReference type="Proteomes" id="UP000308600">
    <property type="component" value="Unassembled WGS sequence"/>
</dbReference>
<keyword evidence="2" id="KW-1185">Reference proteome</keyword>
<feature type="non-terminal residue" evidence="1">
    <location>
        <position position="1"/>
    </location>
</feature>
<accession>A0ACD3A4P8</accession>
<proteinExistence type="predicted"/>
<feature type="non-terminal residue" evidence="1">
    <location>
        <position position="124"/>
    </location>
</feature>
<sequence>VARYEIERRNKIKDFDFKRGALVLVRNSEIESSLDKKLKPRYNGPYIVLRRTKGGAYIVCELDGAIIQSKIAAFRVLPYHARQNIELPSNFEELTGRSEAELDSIEEEDKNVNYRDYIFEGIRL</sequence>
<dbReference type="EMBL" id="ML208757">
    <property type="protein sequence ID" value="TFK60567.1"/>
    <property type="molecule type" value="Genomic_DNA"/>
</dbReference>